<keyword evidence="9" id="KW-1185">Reference proteome</keyword>
<dbReference type="InterPro" id="IPR000387">
    <property type="entry name" value="Tyr_Pase_dom"/>
</dbReference>
<dbReference type="EC" id="3.1.3.48" evidence="2"/>
<evidence type="ECO:0000256" key="4">
    <source>
        <dbReference type="ARBA" id="ARBA00022912"/>
    </source>
</evidence>
<dbReference type="GO" id="GO:0008138">
    <property type="term" value="F:protein tyrosine/serine/threonine phosphatase activity"/>
    <property type="evidence" value="ECO:0007669"/>
    <property type="project" value="InterPro"/>
</dbReference>
<feature type="active site" description="Phosphocysteine intermediate" evidence="5">
    <location>
        <position position="87"/>
    </location>
</feature>
<dbReference type="GO" id="GO:0005634">
    <property type="term" value="C:nucleus"/>
    <property type="evidence" value="ECO:0007669"/>
    <property type="project" value="TreeGrafter"/>
</dbReference>
<dbReference type="PROSITE" id="PS50056">
    <property type="entry name" value="TYR_PHOSPHATASE_2"/>
    <property type="match status" value="1"/>
</dbReference>
<comment type="similarity">
    <text evidence="1">Belongs to the protein-tyrosine phosphatase family. Non-receptor class dual specificity subfamily.</text>
</comment>
<dbReference type="InterPro" id="IPR016278">
    <property type="entry name" value="DUSP12"/>
</dbReference>
<feature type="domain" description="Tyrosine specific protein phosphatases" evidence="7">
    <location>
        <begin position="64"/>
        <end position="122"/>
    </location>
</feature>
<evidence type="ECO:0000256" key="1">
    <source>
        <dbReference type="ARBA" id="ARBA00008601"/>
    </source>
</evidence>
<dbReference type="CDD" id="cd14518">
    <property type="entry name" value="DSP_fungal_YVH1"/>
    <property type="match status" value="1"/>
</dbReference>
<keyword evidence="4" id="KW-0904">Protein phosphatase</keyword>
<dbReference type="PROSITE" id="PS50054">
    <property type="entry name" value="TYR_PHOSPHATASE_DUAL"/>
    <property type="match status" value="1"/>
</dbReference>
<dbReference type="SUPFAM" id="SSF52799">
    <property type="entry name" value="(Phosphotyrosine protein) phosphatases II"/>
    <property type="match status" value="1"/>
</dbReference>
<sequence>MEKVGGENLYISGMYALRGREAIKRAGITHVVSVLRLSLDRELFVQYQHKIIEVDDVEDENLLEQFPDSNRFISDALKGGGAVLIHCALGRSRSATVLAAYLMASRRLAPHLALGIIKRARPFVEPNSGFMQQLELYHQMKFAVDVEDHPIYQRWMYLRDVERSNAAGRAPERIHFRDAEAEIGRITRVKEGETPEEKSEMQLRCKKCRTALANSTSFTPHMPKPVQPSHNEAPRQPCAHHFVEPLLWMKTELSKGQISGKLECPKCRSKVGTYAWQGLKCSCGDWVVPGISMARGKVDEVSLKL</sequence>
<dbReference type="Pfam" id="PF00782">
    <property type="entry name" value="DSPc"/>
    <property type="match status" value="1"/>
</dbReference>
<evidence type="ECO:0000256" key="3">
    <source>
        <dbReference type="ARBA" id="ARBA00022801"/>
    </source>
</evidence>
<proteinExistence type="inferred from homology"/>
<evidence type="ECO:0000256" key="2">
    <source>
        <dbReference type="ARBA" id="ARBA00013064"/>
    </source>
</evidence>
<evidence type="ECO:0000259" key="7">
    <source>
        <dbReference type="PROSITE" id="PS50056"/>
    </source>
</evidence>
<gene>
    <name evidence="8" type="ORF">GSTUAT00001227001</name>
</gene>
<accession>A0A292Q4E5</accession>
<organism evidence="8 9">
    <name type="scientific">Tuber aestivum</name>
    <name type="common">summer truffle</name>
    <dbReference type="NCBI Taxonomy" id="59557"/>
    <lineage>
        <taxon>Eukaryota</taxon>
        <taxon>Fungi</taxon>
        <taxon>Dikarya</taxon>
        <taxon>Ascomycota</taxon>
        <taxon>Pezizomycotina</taxon>
        <taxon>Pezizomycetes</taxon>
        <taxon>Pezizales</taxon>
        <taxon>Tuberaceae</taxon>
        <taxon>Tuber</taxon>
    </lineage>
</organism>
<keyword evidence="3" id="KW-0378">Hydrolase</keyword>
<dbReference type="PANTHER" id="PTHR45848:SF4">
    <property type="entry name" value="DUAL SPECIFICITY PROTEIN PHOSPHATASE 12"/>
    <property type="match status" value="1"/>
</dbReference>
<feature type="domain" description="Tyrosine-protein phosphatase" evidence="6">
    <location>
        <begin position="1"/>
        <end position="143"/>
    </location>
</feature>
<dbReference type="InterPro" id="IPR016130">
    <property type="entry name" value="Tyr_Pase_AS"/>
</dbReference>
<dbReference type="GO" id="GO:0004725">
    <property type="term" value="F:protein tyrosine phosphatase activity"/>
    <property type="evidence" value="ECO:0007669"/>
    <property type="project" value="UniProtKB-EC"/>
</dbReference>
<dbReference type="Gene3D" id="3.90.190.10">
    <property type="entry name" value="Protein tyrosine phosphatase superfamily"/>
    <property type="match status" value="1"/>
</dbReference>
<dbReference type="Proteomes" id="UP001412239">
    <property type="component" value="Unassembled WGS sequence"/>
</dbReference>
<dbReference type="AlphaFoldDB" id="A0A292Q4E5"/>
<evidence type="ECO:0000256" key="5">
    <source>
        <dbReference type="PIRSR" id="PIRSR000941-50"/>
    </source>
</evidence>
<dbReference type="PIRSF" id="PIRSF000941">
    <property type="entry name" value="DUSP12"/>
    <property type="match status" value="1"/>
</dbReference>
<evidence type="ECO:0000313" key="8">
    <source>
        <dbReference type="EMBL" id="CUS14702.1"/>
    </source>
</evidence>
<dbReference type="InterPro" id="IPR000340">
    <property type="entry name" value="Dual-sp_phosphatase_cat-dom"/>
</dbReference>
<evidence type="ECO:0000313" key="9">
    <source>
        <dbReference type="Proteomes" id="UP001412239"/>
    </source>
</evidence>
<dbReference type="PROSITE" id="PS00383">
    <property type="entry name" value="TYR_PHOSPHATASE_1"/>
    <property type="match status" value="1"/>
</dbReference>
<dbReference type="InterPro" id="IPR020422">
    <property type="entry name" value="TYR_PHOSPHATASE_DUAL_dom"/>
</dbReference>
<dbReference type="SMART" id="SM00195">
    <property type="entry name" value="DSPc"/>
    <property type="match status" value="1"/>
</dbReference>
<dbReference type="EMBL" id="LN890956">
    <property type="protein sequence ID" value="CUS14702.1"/>
    <property type="molecule type" value="Genomic_DNA"/>
</dbReference>
<protein>
    <recommendedName>
        <fullName evidence="2">protein-tyrosine-phosphatase</fullName>
        <ecNumber evidence="2">3.1.3.48</ecNumber>
    </recommendedName>
</protein>
<reference evidence="8" key="1">
    <citation type="submission" date="2015-10" db="EMBL/GenBank/DDBJ databases">
        <authorList>
            <person name="Regsiter A."/>
            <person name="william w."/>
        </authorList>
    </citation>
    <scope>NUCLEOTIDE SEQUENCE</scope>
    <source>
        <strain evidence="8">Montdore</strain>
    </source>
</reference>
<dbReference type="PANTHER" id="PTHR45848">
    <property type="entry name" value="DUAL SPECIFICITY PROTEIN PHOSPHATASE 12 FAMILY MEMBER"/>
    <property type="match status" value="1"/>
</dbReference>
<dbReference type="InterPro" id="IPR029021">
    <property type="entry name" value="Prot-tyrosine_phosphatase-like"/>
</dbReference>
<evidence type="ECO:0000259" key="6">
    <source>
        <dbReference type="PROSITE" id="PS50054"/>
    </source>
</evidence>
<name>A0A292Q4E5_9PEZI</name>